<dbReference type="InterPro" id="IPR058525">
    <property type="entry name" value="DUF8212"/>
</dbReference>
<feature type="domain" description="Heterokaryon incompatibility" evidence="1">
    <location>
        <begin position="24"/>
        <end position="121"/>
    </location>
</feature>
<dbReference type="OMA" id="RCCELAK"/>
<dbReference type="PANTHER" id="PTHR10622:SF10">
    <property type="entry name" value="HET DOMAIN-CONTAINING PROTEIN"/>
    <property type="match status" value="1"/>
</dbReference>
<name>A0A060SU20_PYCCI</name>
<evidence type="ECO:0000313" key="4">
    <source>
        <dbReference type="Proteomes" id="UP000029665"/>
    </source>
</evidence>
<dbReference type="Pfam" id="PF06985">
    <property type="entry name" value="HET"/>
    <property type="match status" value="1"/>
</dbReference>
<dbReference type="OrthoDB" id="5122891at2759"/>
<organism evidence="3 4">
    <name type="scientific">Pycnoporus cinnabarinus</name>
    <name type="common">Cinnabar-red polypore</name>
    <name type="synonym">Trametes cinnabarina</name>
    <dbReference type="NCBI Taxonomy" id="5643"/>
    <lineage>
        <taxon>Eukaryota</taxon>
        <taxon>Fungi</taxon>
        <taxon>Dikarya</taxon>
        <taxon>Basidiomycota</taxon>
        <taxon>Agaricomycotina</taxon>
        <taxon>Agaricomycetes</taxon>
        <taxon>Polyporales</taxon>
        <taxon>Polyporaceae</taxon>
        <taxon>Trametes</taxon>
    </lineage>
</organism>
<evidence type="ECO:0000313" key="3">
    <source>
        <dbReference type="EMBL" id="CDO75958.1"/>
    </source>
</evidence>
<dbReference type="Proteomes" id="UP000029665">
    <property type="component" value="Unassembled WGS sequence"/>
</dbReference>
<proteinExistence type="predicted"/>
<dbReference type="PANTHER" id="PTHR10622">
    <property type="entry name" value="HET DOMAIN-CONTAINING PROTEIN"/>
    <property type="match status" value="1"/>
</dbReference>
<protein>
    <submittedName>
        <fullName evidence="3">Uncharacterized protein</fullName>
    </submittedName>
</protein>
<dbReference type="InterPro" id="IPR010730">
    <property type="entry name" value="HET"/>
</dbReference>
<dbReference type="AlphaFoldDB" id="A0A060SU20"/>
<evidence type="ECO:0000259" key="2">
    <source>
        <dbReference type="Pfam" id="PF26640"/>
    </source>
</evidence>
<evidence type="ECO:0000259" key="1">
    <source>
        <dbReference type="Pfam" id="PF06985"/>
    </source>
</evidence>
<dbReference type="STRING" id="5643.A0A060SU20"/>
<dbReference type="EMBL" id="CCBP010000315">
    <property type="protein sequence ID" value="CDO75958.1"/>
    <property type="molecule type" value="Genomic_DNA"/>
</dbReference>
<comment type="caution">
    <text evidence="3">The sequence shown here is derived from an EMBL/GenBank/DDBJ whole genome shotgun (WGS) entry which is preliminary data.</text>
</comment>
<feature type="domain" description="DUF8212" evidence="2">
    <location>
        <begin position="232"/>
        <end position="304"/>
    </location>
</feature>
<accession>A0A060SU20</accession>
<sequence>MWLLCTRTAKLEYFNGPHDVKGGYAILSHVWDGTNEQSFEQLQALHSKPFVINRTEPRIHEKIRRCCELAKSHRYDWLWIDTCCINRSSSAELSEAINSMFEWYKLADVCYAYLQDVPSDQDPHREDSAFRRSKWFRRGWTLQELIAPRDLVFVARDWEVIGTKASLAPLVERITGVDTDVLTFRCQPGDVSVARRMWWASARRTTRVEDQAYCLMGIFDVQLAIIYGGTQQAFLRLQEEILKHTSDQTLFAWGNTLPRGASPVRERRSHDEHRDSRHIFAQSPADFAQSGDMTQVNIQDAAQNAIESFGIPKAMLHDPKTAIAKSESTASDVNLRLPIPDFRVTSYGVRSDMLVLEASVHKTSVIIAVLACKDASTNSFVGLLLQRSNDLGGETHWKRYDVGITACKKHSSKRLRYRLAVLKMEDAKHMLSVDKGGISARCERLYLSVRPSSRSPHPRAPGDVFRFTFSRYLMAELKKQRFKPAVAFPDMPLDSPLQVQQGSIVTFTFTHQDLPQAFRIYVGLCGHVPWATASLISLRPHTPRLKTCTEFNVNYVVPPGSPPQHRPSRERYYYTSDPYDCEPDAVTRWSNSTRIFGDFKRNFVQLTLIRNNKTRCHLLDVRVGGSVLREVVGCHKLHSRRLFTLARALLPVSPRL</sequence>
<dbReference type="HOGENOM" id="CLU_000288_138_9_1"/>
<reference evidence="3" key="1">
    <citation type="submission" date="2014-01" db="EMBL/GenBank/DDBJ databases">
        <title>The genome of the white-rot fungus Pycnoporus cinnabarinus: a basidiomycete model with a versatile arsenal for lignocellulosic biomass breakdown.</title>
        <authorList>
            <person name="Levasseur A."/>
            <person name="Lomascolo A."/>
            <person name="Ruiz-Duenas F.J."/>
            <person name="Uzan E."/>
            <person name="Piumi F."/>
            <person name="Kues U."/>
            <person name="Ram A.F.J."/>
            <person name="Murat C."/>
            <person name="Haon M."/>
            <person name="Benoit I."/>
            <person name="Arfi Y."/>
            <person name="Chevret D."/>
            <person name="Drula E."/>
            <person name="Kwon M.J."/>
            <person name="Gouret P."/>
            <person name="Lesage-Meessen L."/>
            <person name="Lombard V."/>
            <person name="Mariette J."/>
            <person name="Noirot C."/>
            <person name="Park J."/>
            <person name="Patyshakuliyeva A."/>
            <person name="Wieneger R.A.B."/>
            <person name="Wosten H.A.B."/>
            <person name="Martin F."/>
            <person name="Coutinho P.M."/>
            <person name="de Vries R."/>
            <person name="Martinez A.T."/>
            <person name="Klopp C."/>
            <person name="Pontarotti P."/>
            <person name="Henrissat B."/>
            <person name="Record E."/>
        </authorList>
    </citation>
    <scope>NUCLEOTIDE SEQUENCE [LARGE SCALE GENOMIC DNA]</scope>
    <source>
        <strain evidence="3">BRFM137</strain>
    </source>
</reference>
<keyword evidence="4" id="KW-1185">Reference proteome</keyword>
<dbReference type="Pfam" id="PF26640">
    <property type="entry name" value="DUF8212"/>
    <property type="match status" value="1"/>
</dbReference>
<gene>
    <name evidence="3" type="ORF">BN946_scf184888.g8</name>
</gene>